<feature type="transmembrane region" description="Helical" evidence="1">
    <location>
        <begin position="88"/>
        <end position="110"/>
    </location>
</feature>
<dbReference type="Proteomes" id="UP001642260">
    <property type="component" value="Unassembled WGS sequence"/>
</dbReference>
<keyword evidence="1" id="KW-0472">Membrane</keyword>
<proteinExistence type="predicted"/>
<feature type="transmembrane region" description="Helical" evidence="1">
    <location>
        <begin position="55"/>
        <end position="76"/>
    </location>
</feature>
<keyword evidence="4" id="KW-1185">Reference proteome</keyword>
<name>A0ABC8IQB1_ERUVS</name>
<evidence type="ECO:0000313" key="2">
    <source>
        <dbReference type="EMBL" id="CAH8291747.1"/>
    </source>
</evidence>
<sequence length="113" mass="12732">MESSSDLEHLHRRFSPSGGNCQGCDCGFGLLDPAPARDQMIDTYLNTLWLVWRKYFDWCVWASLVTIVGGILLTSVTELSFNCLGSVLLCLGAWLLPLRLFLLNLFFMVINLT</sequence>
<dbReference type="EMBL" id="CAKOAT010065401">
    <property type="protein sequence ID" value="CAH8306508.1"/>
    <property type="molecule type" value="Genomic_DNA"/>
</dbReference>
<feature type="non-terminal residue" evidence="2">
    <location>
        <position position="113"/>
    </location>
</feature>
<dbReference type="EMBL" id="CAKOAT010047600">
    <property type="protein sequence ID" value="CAH8291747.1"/>
    <property type="molecule type" value="Genomic_DNA"/>
</dbReference>
<dbReference type="AlphaFoldDB" id="A0ABC8IQB1"/>
<evidence type="ECO:0000256" key="1">
    <source>
        <dbReference type="SAM" id="Phobius"/>
    </source>
</evidence>
<keyword evidence="1" id="KW-1133">Transmembrane helix</keyword>
<organism evidence="2 4">
    <name type="scientific">Eruca vesicaria subsp. sativa</name>
    <name type="common">Garden rocket</name>
    <name type="synonym">Eruca sativa</name>
    <dbReference type="NCBI Taxonomy" id="29727"/>
    <lineage>
        <taxon>Eukaryota</taxon>
        <taxon>Viridiplantae</taxon>
        <taxon>Streptophyta</taxon>
        <taxon>Embryophyta</taxon>
        <taxon>Tracheophyta</taxon>
        <taxon>Spermatophyta</taxon>
        <taxon>Magnoliopsida</taxon>
        <taxon>eudicotyledons</taxon>
        <taxon>Gunneridae</taxon>
        <taxon>Pentapetalae</taxon>
        <taxon>rosids</taxon>
        <taxon>malvids</taxon>
        <taxon>Brassicales</taxon>
        <taxon>Brassicaceae</taxon>
        <taxon>Brassiceae</taxon>
        <taxon>Eruca</taxon>
    </lineage>
</organism>
<keyword evidence="1" id="KW-0812">Transmembrane</keyword>
<accession>A0ABC8IQB1</accession>
<evidence type="ECO:0000313" key="4">
    <source>
        <dbReference type="Proteomes" id="UP001642260"/>
    </source>
</evidence>
<reference evidence="2 4" key="1">
    <citation type="submission" date="2022-03" db="EMBL/GenBank/DDBJ databases">
        <authorList>
            <person name="Macdonald S."/>
            <person name="Ahmed S."/>
            <person name="Newling K."/>
        </authorList>
    </citation>
    <scope>NUCLEOTIDE SEQUENCE [LARGE SCALE GENOMIC DNA]</scope>
</reference>
<gene>
    <name evidence="2" type="ORF">ERUC_LOCUS1449</name>
    <name evidence="3" type="ORF">ERUC_LOCUS4635</name>
</gene>
<evidence type="ECO:0000313" key="3">
    <source>
        <dbReference type="EMBL" id="CAH8306508.1"/>
    </source>
</evidence>
<comment type="caution">
    <text evidence="2">The sequence shown here is derived from an EMBL/GenBank/DDBJ whole genome shotgun (WGS) entry which is preliminary data.</text>
</comment>
<protein>
    <submittedName>
        <fullName evidence="2">Uncharacterized protein</fullName>
    </submittedName>
</protein>